<dbReference type="InterPro" id="IPR027417">
    <property type="entry name" value="P-loop_NTPase"/>
</dbReference>
<dbReference type="Proteomes" id="UP000199045">
    <property type="component" value="Unassembled WGS sequence"/>
</dbReference>
<organism evidence="2 3">
    <name type="scientific">Chitinophaga filiformis</name>
    <name type="common">Myxococcus filiformis</name>
    <name type="synonym">Flexibacter filiformis</name>
    <dbReference type="NCBI Taxonomy" id="104663"/>
    <lineage>
        <taxon>Bacteria</taxon>
        <taxon>Pseudomonadati</taxon>
        <taxon>Bacteroidota</taxon>
        <taxon>Chitinophagia</taxon>
        <taxon>Chitinophagales</taxon>
        <taxon>Chitinophagaceae</taxon>
        <taxon>Chitinophaga</taxon>
    </lineage>
</organism>
<dbReference type="Pfam" id="PF07693">
    <property type="entry name" value="KAP_NTPase"/>
    <property type="match status" value="1"/>
</dbReference>
<dbReference type="SUPFAM" id="SSF52540">
    <property type="entry name" value="P-loop containing nucleoside triphosphate hydrolases"/>
    <property type="match status" value="1"/>
</dbReference>
<evidence type="ECO:0000313" key="2">
    <source>
        <dbReference type="EMBL" id="SDG23694.1"/>
    </source>
</evidence>
<dbReference type="RefSeq" id="WP_089833822.1">
    <property type="nucleotide sequence ID" value="NZ_FNBN01000003.1"/>
</dbReference>
<protein>
    <submittedName>
        <fullName evidence="2">KAP family P-loop domain-containing protein</fullName>
    </submittedName>
</protein>
<name>A0A1G7SLE9_CHIFI</name>
<reference evidence="2 3" key="1">
    <citation type="submission" date="2016-10" db="EMBL/GenBank/DDBJ databases">
        <authorList>
            <person name="de Groot N.N."/>
        </authorList>
    </citation>
    <scope>NUCLEOTIDE SEQUENCE [LARGE SCALE GENOMIC DNA]</scope>
    <source>
        <strain evidence="2 3">DSM 527</strain>
    </source>
</reference>
<proteinExistence type="predicted"/>
<dbReference type="PANTHER" id="PTHR22674">
    <property type="entry name" value="NTPASE, KAP FAMILY P-LOOP DOMAIN-CONTAINING 1"/>
    <property type="match status" value="1"/>
</dbReference>
<evidence type="ECO:0000313" key="3">
    <source>
        <dbReference type="Proteomes" id="UP000199045"/>
    </source>
</evidence>
<sequence>MELFRPDTPIKGKSEDRFQRYEFASRIADIVSKGKYPQSLVVGIYGKWGEGKSSVINCIHSEINNRYPEGGKEPGPTVIHFNPWIFPDENQLLKIFFTTIAKALGKKAKSKKQQLFGLISTYTESLGIILDLVGEFSPVPMAGKVAKAAGTVVKATKGVTDKFKDDSLESLKERIDKIIIDSGTNMVIFIDDIDRLDIRETQVVFKLVKLLAGFPRTAYVLAFDDELVAKSLAEQYASSAHKQPGYTFLEKIIQIPLHLPKTESSTLRQFALELIQKVHQQINIQLTKKEWAEFLIRFDMAFIPAITNPRGAILYANSIGFVIPLIGKEVNIPDLMLLEAIKTFYPDIYHFIRNNPEHMLRKKEDGERSRQIVADFNAFLSRHAPANVHFTYVLRQLFPLLYVHGSADEDSWFREKRICSAKYFDRYFTYSVQPGEISDVFFNETMNKLFSNDLDTATEYFRGTFSKLEVSTFLYKLNIHSASLVEDQIFQLGLILRNVVGDFVDKDNDELFPTSNRIIQLITSLAKLLPVGQRGTYTKEILSTIQPFEASCEATRSFLGTFVEYLGEKTELNALSTICYEQLVLRYKEFLAADGKLGQLRNSSIWQVLHAYYQTGQRNAVRSFVKAELMINQRFAVRIIQMCSRITYPPSTPDKYELQLLSNTKENIEKLISMEELYNSTSFFYGEVTPGSLMNPAKGSSYDYVAIEIFQKFCRNGGKLPQEEDD</sequence>
<dbReference type="OrthoDB" id="88903at2"/>
<accession>A0A1G7SLE9</accession>
<feature type="domain" description="KAP NTPase" evidence="1">
    <location>
        <begin position="22"/>
        <end position="310"/>
    </location>
</feature>
<dbReference type="PANTHER" id="PTHR22674:SF6">
    <property type="entry name" value="NTPASE KAP FAMILY P-LOOP DOMAIN-CONTAINING PROTEIN 1"/>
    <property type="match status" value="1"/>
</dbReference>
<dbReference type="AlphaFoldDB" id="A0A1G7SLE9"/>
<dbReference type="InterPro" id="IPR011646">
    <property type="entry name" value="KAP_P-loop"/>
</dbReference>
<evidence type="ECO:0000259" key="1">
    <source>
        <dbReference type="Pfam" id="PF07693"/>
    </source>
</evidence>
<dbReference type="Gene3D" id="3.40.50.300">
    <property type="entry name" value="P-loop containing nucleotide triphosphate hydrolases"/>
    <property type="match status" value="1"/>
</dbReference>
<dbReference type="InterPro" id="IPR052754">
    <property type="entry name" value="NTPase_KAP_P-loop"/>
</dbReference>
<dbReference type="EMBL" id="FNBN01000003">
    <property type="protein sequence ID" value="SDG23694.1"/>
    <property type="molecule type" value="Genomic_DNA"/>
</dbReference>
<gene>
    <name evidence="2" type="ORF">SAMN04488121_103916</name>
</gene>